<dbReference type="Pfam" id="PF08544">
    <property type="entry name" value="GHMP_kinases_C"/>
    <property type="match status" value="1"/>
</dbReference>
<dbReference type="GO" id="GO:0016114">
    <property type="term" value="P:terpenoid biosynthetic process"/>
    <property type="evidence" value="ECO:0007669"/>
    <property type="project" value="UniProtKB-UniRule"/>
</dbReference>
<keyword evidence="4 10" id="KW-0808">Transferase</keyword>
<evidence type="ECO:0000256" key="1">
    <source>
        <dbReference type="ARBA" id="ARBA00009684"/>
    </source>
</evidence>
<dbReference type="GO" id="GO:0050515">
    <property type="term" value="F:4-(cytidine 5'-diphospho)-2-C-methyl-D-erythritol kinase activity"/>
    <property type="evidence" value="ECO:0007669"/>
    <property type="project" value="UniProtKB-UniRule"/>
</dbReference>
<evidence type="ECO:0000256" key="8">
    <source>
        <dbReference type="ARBA" id="ARBA00023229"/>
    </source>
</evidence>
<evidence type="ECO:0000256" key="9">
    <source>
        <dbReference type="ARBA" id="ARBA00032554"/>
    </source>
</evidence>
<feature type="active site" evidence="10">
    <location>
        <position position="138"/>
    </location>
</feature>
<evidence type="ECO:0000256" key="6">
    <source>
        <dbReference type="ARBA" id="ARBA00022777"/>
    </source>
</evidence>
<evidence type="ECO:0000256" key="2">
    <source>
        <dbReference type="ARBA" id="ARBA00012052"/>
    </source>
</evidence>
<feature type="domain" description="GHMP kinase C-terminal" evidence="12">
    <location>
        <begin position="200"/>
        <end position="263"/>
    </location>
</feature>
<dbReference type="InterPro" id="IPR014721">
    <property type="entry name" value="Ribsml_uS5_D2-typ_fold_subgr"/>
</dbReference>
<dbReference type="AlphaFoldDB" id="A0A4Q8CYA0"/>
<dbReference type="PANTHER" id="PTHR43527:SF2">
    <property type="entry name" value="4-DIPHOSPHOCYTIDYL-2-C-METHYL-D-ERYTHRITOL KINASE, CHLOROPLASTIC"/>
    <property type="match status" value="1"/>
</dbReference>
<dbReference type="EC" id="2.7.1.148" evidence="2 10"/>
<comment type="caution">
    <text evidence="13">The sequence shown here is derived from an EMBL/GenBank/DDBJ whole genome shotgun (WGS) entry which is preliminary data.</text>
</comment>
<evidence type="ECO:0000256" key="10">
    <source>
        <dbReference type="HAMAP-Rule" id="MF_00061"/>
    </source>
</evidence>
<dbReference type="OrthoDB" id="9809438at2"/>
<dbReference type="GO" id="GO:0005524">
    <property type="term" value="F:ATP binding"/>
    <property type="evidence" value="ECO:0007669"/>
    <property type="project" value="UniProtKB-UniRule"/>
</dbReference>
<evidence type="ECO:0000256" key="4">
    <source>
        <dbReference type="ARBA" id="ARBA00022679"/>
    </source>
</evidence>
<evidence type="ECO:0000259" key="11">
    <source>
        <dbReference type="Pfam" id="PF00288"/>
    </source>
</evidence>
<dbReference type="Gene3D" id="3.30.230.10">
    <property type="match status" value="1"/>
</dbReference>
<evidence type="ECO:0000256" key="7">
    <source>
        <dbReference type="ARBA" id="ARBA00022840"/>
    </source>
</evidence>
<sequence length="289" mass="30822">MNDVSRDWPAPAKINRFLHITGRRADGYHTLQTLFQFIEPLDWLDFTVTGDGAIVRDGGLAGLAPSADLAVRAATALQRRACVTAGVRIHIRKGIPAGGGLGGGSSDAATTLVALNALWGCGLAPAALEQLGLELGADVPVFVRGQAVWAEGIGEQLTPMDADRPWLVVLDPGVNVNTGSVFNDPKLTRHTERITIPRFNALDSRNDCERVVRRLHPRIATAIDALSEFGPTRLTGTGGCIFAWFDDRPSADRAKAGIDAHGRAWVTRAANRSPLPGRLEARQSSTNGA</sequence>
<feature type="domain" description="GHMP kinase N-terminal" evidence="11">
    <location>
        <begin position="69"/>
        <end position="145"/>
    </location>
</feature>
<keyword evidence="6 10" id="KW-0418">Kinase</keyword>
<dbReference type="InterPro" id="IPR006204">
    <property type="entry name" value="GHMP_kinase_N_dom"/>
</dbReference>
<feature type="binding site" evidence="10">
    <location>
        <begin position="96"/>
        <end position="106"/>
    </location>
    <ligand>
        <name>ATP</name>
        <dbReference type="ChEBI" id="CHEBI:30616"/>
    </ligand>
</feature>
<dbReference type="InterPro" id="IPR004424">
    <property type="entry name" value="IspE"/>
</dbReference>
<dbReference type="InterPro" id="IPR020568">
    <property type="entry name" value="Ribosomal_Su5_D2-typ_SF"/>
</dbReference>
<protein>
    <recommendedName>
        <fullName evidence="3 10">4-diphosphocytidyl-2-C-methyl-D-erythritol kinase</fullName>
        <shortName evidence="10">CMK</shortName>
        <ecNumber evidence="2 10">2.7.1.148</ecNumber>
    </recommendedName>
    <alternativeName>
        <fullName evidence="9 10">4-(cytidine-5'-diphospho)-2-C-methyl-D-erythritol kinase</fullName>
    </alternativeName>
</protein>
<comment type="pathway">
    <text evidence="10">Isoprenoid biosynthesis; isopentenyl diphosphate biosynthesis via DXP pathway; isopentenyl diphosphate from 1-deoxy-D-xylulose 5-phosphate: step 3/6.</text>
</comment>
<evidence type="ECO:0000256" key="5">
    <source>
        <dbReference type="ARBA" id="ARBA00022741"/>
    </source>
</evidence>
<dbReference type="InterPro" id="IPR036554">
    <property type="entry name" value="GHMP_kinase_C_sf"/>
</dbReference>
<comment type="function">
    <text evidence="10">Catalyzes the phosphorylation of the position 2 hydroxy group of 4-diphosphocytidyl-2C-methyl-D-erythritol.</text>
</comment>
<keyword evidence="14" id="KW-1185">Reference proteome</keyword>
<comment type="catalytic activity">
    <reaction evidence="10">
        <text>4-CDP-2-C-methyl-D-erythritol + ATP = 4-CDP-2-C-methyl-D-erythritol 2-phosphate + ADP + H(+)</text>
        <dbReference type="Rhea" id="RHEA:18437"/>
        <dbReference type="ChEBI" id="CHEBI:15378"/>
        <dbReference type="ChEBI" id="CHEBI:30616"/>
        <dbReference type="ChEBI" id="CHEBI:57823"/>
        <dbReference type="ChEBI" id="CHEBI:57919"/>
        <dbReference type="ChEBI" id="CHEBI:456216"/>
        <dbReference type="EC" id="2.7.1.148"/>
    </reaction>
</comment>
<dbReference type="EMBL" id="SHLI01000001">
    <property type="protein sequence ID" value="RZU97860.1"/>
    <property type="molecule type" value="Genomic_DNA"/>
</dbReference>
<keyword evidence="5 10" id="KW-0547">Nucleotide-binding</keyword>
<dbReference type="Pfam" id="PF00288">
    <property type="entry name" value="GHMP_kinases_N"/>
    <property type="match status" value="1"/>
</dbReference>
<feature type="active site" evidence="10">
    <location>
        <position position="13"/>
    </location>
</feature>
<dbReference type="HAMAP" id="MF_00061">
    <property type="entry name" value="IspE"/>
    <property type="match status" value="1"/>
</dbReference>
<dbReference type="NCBIfam" id="TIGR00154">
    <property type="entry name" value="ispE"/>
    <property type="match status" value="1"/>
</dbReference>
<dbReference type="InterPro" id="IPR013750">
    <property type="entry name" value="GHMP_kinase_C_dom"/>
</dbReference>
<dbReference type="Gene3D" id="3.30.70.890">
    <property type="entry name" value="GHMP kinase, C-terminal domain"/>
    <property type="match status" value="1"/>
</dbReference>
<keyword evidence="8 10" id="KW-0414">Isoprene biosynthesis</keyword>
<dbReference type="GO" id="GO:0019288">
    <property type="term" value="P:isopentenyl diphosphate biosynthetic process, methylerythritol 4-phosphate pathway"/>
    <property type="evidence" value="ECO:0007669"/>
    <property type="project" value="UniProtKB-UniRule"/>
</dbReference>
<comment type="similarity">
    <text evidence="1 10">Belongs to the GHMP kinase family. IspE subfamily.</text>
</comment>
<dbReference type="Proteomes" id="UP000292298">
    <property type="component" value="Unassembled WGS sequence"/>
</dbReference>
<proteinExistence type="inferred from homology"/>
<gene>
    <name evidence="10" type="primary">ispE</name>
    <name evidence="13" type="ORF">EV698_0090</name>
</gene>
<evidence type="ECO:0000313" key="14">
    <source>
        <dbReference type="Proteomes" id="UP000292298"/>
    </source>
</evidence>
<dbReference type="SUPFAM" id="SSF54211">
    <property type="entry name" value="Ribosomal protein S5 domain 2-like"/>
    <property type="match status" value="1"/>
</dbReference>
<evidence type="ECO:0000259" key="12">
    <source>
        <dbReference type="Pfam" id="PF08544"/>
    </source>
</evidence>
<accession>A0A4Q8CYA0</accession>
<dbReference type="SUPFAM" id="SSF55060">
    <property type="entry name" value="GHMP Kinase, C-terminal domain"/>
    <property type="match status" value="1"/>
</dbReference>
<evidence type="ECO:0000313" key="13">
    <source>
        <dbReference type="EMBL" id="RZU97860.1"/>
    </source>
</evidence>
<evidence type="ECO:0000256" key="3">
    <source>
        <dbReference type="ARBA" id="ARBA00017473"/>
    </source>
</evidence>
<organism evidence="13 14">
    <name type="scientific">Spiribacter vilamensis</name>
    <dbReference type="NCBI Taxonomy" id="531306"/>
    <lineage>
        <taxon>Bacteria</taxon>
        <taxon>Pseudomonadati</taxon>
        <taxon>Pseudomonadota</taxon>
        <taxon>Gammaproteobacteria</taxon>
        <taxon>Chromatiales</taxon>
        <taxon>Ectothiorhodospiraceae</taxon>
        <taxon>Spiribacter</taxon>
    </lineage>
</organism>
<dbReference type="PANTHER" id="PTHR43527">
    <property type="entry name" value="4-DIPHOSPHOCYTIDYL-2-C-METHYL-D-ERYTHRITOL KINASE, CHLOROPLASTIC"/>
    <property type="match status" value="1"/>
</dbReference>
<keyword evidence="7 10" id="KW-0067">ATP-binding</keyword>
<dbReference type="PIRSF" id="PIRSF010376">
    <property type="entry name" value="IspE"/>
    <property type="match status" value="1"/>
</dbReference>
<reference evidence="13 14" key="1">
    <citation type="submission" date="2019-02" db="EMBL/GenBank/DDBJ databases">
        <title>Genomic Encyclopedia of Type Strains, Phase IV (KMG-IV): sequencing the most valuable type-strain genomes for metagenomic binning, comparative biology and taxonomic classification.</title>
        <authorList>
            <person name="Goeker M."/>
        </authorList>
    </citation>
    <scope>NUCLEOTIDE SEQUENCE [LARGE SCALE GENOMIC DNA]</scope>
    <source>
        <strain evidence="13 14">DSM 21056</strain>
    </source>
</reference>
<dbReference type="UniPathway" id="UPA00056">
    <property type="reaction ID" value="UER00094"/>
</dbReference>
<name>A0A4Q8CYA0_9GAMM</name>